<dbReference type="SUPFAM" id="SSF46689">
    <property type="entry name" value="Homeodomain-like"/>
    <property type="match status" value="1"/>
</dbReference>
<feature type="region of interest" description="Disordered" evidence="2">
    <location>
        <begin position="210"/>
        <end position="236"/>
    </location>
</feature>
<evidence type="ECO:0000259" key="3">
    <source>
        <dbReference type="Pfam" id="PF02954"/>
    </source>
</evidence>
<dbReference type="PRINTS" id="PR01590">
    <property type="entry name" value="HTHFIS"/>
</dbReference>
<dbReference type="InterPro" id="IPR002197">
    <property type="entry name" value="HTH_Fis"/>
</dbReference>
<accession>A0ABY5V6M6</accession>
<feature type="domain" description="DNA binding HTH" evidence="3">
    <location>
        <begin position="456"/>
        <end position="490"/>
    </location>
</feature>
<name>A0ABY5V6M6_9BACT</name>
<evidence type="ECO:0000313" key="4">
    <source>
        <dbReference type="EMBL" id="UWN64476.1"/>
    </source>
</evidence>
<organism evidence="4 5">
    <name type="scientific">Alistipes senegalensis JC50</name>
    <dbReference type="NCBI Taxonomy" id="1033732"/>
    <lineage>
        <taxon>Bacteria</taxon>
        <taxon>Pseudomonadati</taxon>
        <taxon>Bacteroidota</taxon>
        <taxon>Bacteroidia</taxon>
        <taxon>Bacteroidales</taxon>
        <taxon>Rikenellaceae</taxon>
        <taxon>Alistipes</taxon>
    </lineage>
</organism>
<keyword evidence="1" id="KW-0175">Coiled coil</keyword>
<reference evidence="4" key="1">
    <citation type="journal article" date="2022" name="Cell">
        <title>Design, construction, and in vivo augmentation of a complex gut microbiome.</title>
        <authorList>
            <person name="Cheng A.G."/>
            <person name="Ho P.Y."/>
            <person name="Aranda-Diaz A."/>
            <person name="Jain S."/>
            <person name="Yu F.B."/>
            <person name="Meng X."/>
            <person name="Wang M."/>
            <person name="Iakiviak M."/>
            <person name="Nagashima K."/>
            <person name="Zhao A."/>
            <person name="Murugkar P."/>
            <person name="Patil A."/>
            <person name="Atabakhsh K."/>
            <person name="Weakley A."/>
            <person name="Yan J."/>
            <person name="Brumbaugh A.R."/>
            <person name="Higginbottom S."/>
            <person name="Dimas A."/>
            <person name="Shiver A.L."/>
            <person name="Deutschbauer A."/>
            <person name="Neff N."/>
            <person name="Sonnenburg J.L."/>
            <person name="Huang K.C."/>
            <person name="Fischbach M.A."/>
        </authorList>
    </citation>
    <scope>NUCLEOTIDE SEQUENCE</scope>
    <source>
        <strain evidence="4">JC50</strain>
    </source>
</reference>
<dbReference type="RefSeq" id="WP_083871032.1">
    <property type="nucleotide sequence ID" value="NZ_CP102252.1"/>
</dbReference>
<gene>
    <name evidence="4" type="ORF">NQ519_12040</name>
</gene>
<feature type="coiled-coil region" evidence="1">
    <location>
        <begin position="415"/>
        <end position="452"/>
    </location>
</feature>
<evidence type="ECO:0000256" key="1">
    <source>
        <dbReference type="SAM" id="Coils"/>
    </source>
</evidence>
<evidence type="ECO:0000256" key="2">
    <source>
        <dbReference type="SAM" id="MobiDB-lite"/>
    </source>
</evidence>
<protein>
    <submittedName>
        <fullName evidence="4">Helix-turn-helix domain-containing protein</fullName>
    </submittedName>
</protein>
<dbReference type="Gene3D" id="1.10.10.60">
    <property type="entry name" value="Homeodomain-like"/>
    <property type="match status" value="1"/>
</dbReference>
<keyword evidence="5" id="KW-1185">Reference proteome</keyword>
<dbReference type="Proteomes" id="UP001058267">
    <property type="component" value="Chromosome"/>
</dbReference>
<evidence type="ECO:0000313" key="5">
    <source>
        <dbReference type="Proteomes" id="UP001058267"/>
    </source>
</evidence>
<proteinExistence type="predicted"/>
<dbReference type="InterPro" id="IPR009057">
    <property type="entry name" value="Homeodomain-like_sf"/>
</dbReference>
<sequence length="494" mass="55309">MSEKPTKTNARKHGPTTETKAKYGAAERLYAATTLSCRAICALCGVSLGGFTSYLHHHRRDLLLARYGIDAGNTDAAAVRLREAFGQSPSAYRKYRQAVEACRDSSCLEYNISQIARKFRLDGTALANQLRAHFPDIPVLREIERWRRGLNDNQPRGVRPQSVVKYAEAVELLRTGSITVRQAAQVCGVSYSGLRQHVLFYHKDLVVQRRASRKSSPQAGRPGTPRRSGGIHAPSASAVEKYRRAVELYRTTALTAAQIAKSTNVSESGLRHHLRTWHRNLMLERRGGTVPDTADCIDLSSQKRYLKSTAEKYAPAIERLRAGGMPTAAAAAEFGLHPETFREYLYEHEPELAALLGKTKLDNGKTVLRRSAEKYAEAVRLYETTTEPLKSIARKLGLQYNSVGGFVRRSRPDAIKSHNRLLEQQNRRLRDEENERREKERAEAASAVMEKEAGMKERIIEALKQTGNHRTNAAKLLGIGKSTLYNRMKSFGLI</sequence>
<dbReference type="Pfam" id="PF02954">
    <property type="entry name" value="HTH_8"/>
    <property type="match status" value="1"/>
</dbReference>
<dbReference type="EMBL" id="CP102252">
    <property type="protein sequence ID" value="UWN64476.1"/>
    <property type="molecule type" value="Genomic_DNA"/>
</dbReference>